<sequence length="482" mass="52677">MDATDTLAPLSPPTVPKALPDIPGGEVNLLSVDALQASLRVEFPLWAASEPIAGRTEWVALNWDGREVTLKSFTTPIVDPDILFADIPLVELTEGTHQLFYRVTLSTGNQNSSDPIPITIDKTPATLAGNKDHLVFPPDLIGNRVTARYLEEHNNVLPATVPQYFPHKPGDIISWYWEQNPVGSLLAGQKTLSQNDMGLQIEIDGDVIVAGGDGQRYASYEVQDRAGNLSVLSRAAMLTVDAQPIPLLMPSVKKSQPSGGGKGTLDPLLVTDGAVVVIPAEIDPQPTDLITVYWTGINLASSHVAKAPIQAGGLEYAIPARAVPGNIGAGREVEVYYTLTLQNGTIRRSASYMLNILTIAQERFPKLQCEQASGIPELLSLAKVPGGADFYVKPWVFIEAGQKMYMWAEGVDKNTGDDLYLEVFQNRRVTEAEVNTQVDALLVRSFLDRLKLNIEFWVYIEVSFDDGLSYLGFRRLELTLVV</sequence>
<gene>
    <name evidence="1" type="ORF">ALQ04_02550</name>
</gene>
<comment type="caution">
    <text evidence="1">The sequence shown here is derived from an EMBL/GenBank/DDBJ whole genome shotgun (WGS) entry which is preliminary data.</text>
</comment>
<accession>A0A3M4LKC2</accession>
<evidence type="ECO:0000313" key="2">
    <source>
        <dbReference type="Proteomes" id="UP000277236"/>
    </source>
</evidence>
<dbReference type="RefSeq" id="WP_147466624.1">
    <property type="nucleotide sequence ID" value="NZ_RBRE01000084.1"/>
</dbReference>
<evidence type="ECO:0000313" key="1">
    <source>
        <dbReference type="EMBL" id="RMQ41933.1"/>
    </source>
</evidence>
<reference evidence="1 2" key="1">
    <citation type="submission" date="2018-08" db="EMBL/GenBank/DDBJ databases">
        <title>Recombination of ecologically and evolutionarily significant loci maintains genetic cohesion in the Pseudomonas syringae species complex.</title>
        <authorList>
            <person name="Dillon M."/>
            <person name="Thakur S."/>
            <person name="Almeida R.N.D."/>
            <person name="Weir B.S."/>
            <person name="Guttman D.S."/>
        </authorList>
    </citation>
    <scope>NUCLEOTIDE SEQUENCE [LARGE SCALE GENOMIC DNA]</scope>
    <source>
        <strain evidence="1 2">ICMP 3353</strain>
    </source>
</reference>
<proteinExistence type="predicted"/>
<dbReference type="OrthoDB" id="7031383at2"/>
<protein>
    <submittedName>
        <fullName evidence="1">Uncharacterized protein</fullName>
    </submittedName>
</protein>
<organism evidence="1 2">
    <name type="scientific">Pseudomonas cichorii</name>
    <dbReference type="NCBI Taxonomy" id="36746"/>
    <lineage>
        <taxon>Bacteria</taxon>
        <taxon>Pseudomonadati</taxon>
        <taxon>Pseudomonadota</taxon>
        <taxon>Gammaproteobacteria</taxon>
        <taxon>Pseudomonadales</taxon>
        <taxon>Pseudomonadaceae</taxon>
        <taxon>Pseudomonas</taxon>
    </lineage>
</organism>
<dbReference type="AlphaFoldDB" id="A0A3M4LKC2"/>
<dbReference type="Proteomes" id="UP000277236">
    <property type="component" value="Unassembled WGS sequence"/>
</dbReference>
<name>A0A3M4LKC2_PSECI</name>
<dbReference type="EMBL" id="RBRE01000084">
    <property type="protein sequence ID" value="RMQ41933.1"/>
    <property type="molecule type" value="Genomic_DNA"/>
</dbReference>